<evidence type="ECO:0000256" key="2">
    <source>
        <dbReference type="ARBA" id="ARBA00023043"/>
    </source>
</evidence>
<dbReference type="SMART" id="SM00248">
    <property type="entry name" value="ANK"/>
    <property type="match status" value="3"/>
</dbReference>
<reference evidence="4" key="1">
    <citation type="submission" date="2018-10" db="EMBL/GenBank/DDBJ databases">
        <title>Hidden diversity of soil giant viruses.</title>
        <authorList>
            <person name="Schulz F."/>
            <person name="Alteio L."/>
            <person name="Goudeau D."/>
            <person name="Ryan E.M."/>
            <person name="Malmstrom R.R."/>
            <person name="Blanchard J."/>
            <person name="Woyke T."/>
        </authorList>
    </citation>
    <scope>NUCLEOTIDE SEQUENCE</scope>
    <source>
        <strain evidence="4">FNV1</strain>
    </source>
</reference>
<dbReference type="PROSITE" id="PS50297">
    <property type="entry name" value="ANK_REP_REGION"/>
    <property type="match status" value="1"/>
</dbReference>
<dbReference type="GO" id="GO:0004842">
    <property type="term" value="F:ubiquitin-protein transferase activity"/>
    <property type="evidence" value="ECO:0007669"/>
    <property type="project" value="TreeGrafter"/>
</dbReference>
<dbReference type="GO" id="GO:0085020">
    <property type="term" value="P:protein K6-linked ubiquitination"/>
    <property type="evidence" value="ECO:0007669"/>
    <property type="project" value="TreeGrafter"/>
</dbReference>
<evidence type="ECO:0000313" key="4">
    <source>
        <dbReference type="EMBL" id="AYV79372.1"/>
    </source>
</evidence>
<dbReference type="PROSITE" id="PS50088">
    <property type="entry name" value="ANK_REPEAT"/>
    <property type="match status" value="1"/>
</dbReference>
<keyword evidence="3" id="KW-0472">Membrane</keyword>
<dbReference type="Gene3D" id="1.25.40.20">
    <property type="entry name" value="Ankyrin repeat-containing domain"/>
    <property type="match status" value="1"/>
</dbReference>
<name>A0A3G4ZWT2_9VIRU</name>
<dbReference type="EMBL" id="MK072142">
    <property type="protein sequence ID" value="AYV79372.1"/>
    <property type="molecule type" value="Genomic_DNA"/>
</dbReference>
<feature type="transmembrane region" description="Helical" evidence="3">
    <location>
        <begin position="186"/>
        <end position="204"/>
    </location>
</feature>
<dbReference type="PANTHER" id="PTHR24171">
    <property type="entry name" value="ANKYRIN REPEAT DOMAIN-CONTAINING PROTEIN 39-RELATED"/>
    <property type="match status" value="1"/>
</dbReference>
<dbReference type="InterPro" id="IPR036770">
    <property type="entry name" value="Ankyrin_rpt-contain_sf"/>
</dbReference>
<proteinExistence type="predicted"/>
<dbReference type="Pfam" id="PF13857">
    <property type="entry name" value="Ank_5"/>
    <property type="match status" value="1"/>
</dbReference>
<sequence>MSVIKDAREIACICFDLLERGKENECIKYIDKYNNFYNLKLHNYEWTVLMAACWYEAPQVALKLIELGADVNVKSRENSTALIIASKRENIDVVRKLINAGADINVKTSYYVETALGVACKRDNMAIAILLIDSGANIADIIDNDKLRVETAEPITEYIKKQYIKQITATIDDKSPDNMMAYCFKTTYVSGIIYMIVSLFYEIYKKVL</sequence>
<dbReference type="PANTHER" id="PTHR24171:SF8">
    <property type="entry name" value="BRCA1-ASSOCIATED RING DOMAIN PROTEIN 1"/>
    <property type="match status" value="1"/>
</dbReference>
<evidence type="ECO:0000256" key="3">
    <source>
        <dbReference type="SAM" id="Phobius"/>
    </source>
</evidence>
<keyword evidence="3" id="KW-1133">Transmembrane helix</keyword>
<accession>A0A3G4ZWT2</accession>
<dbReference type="SUPFAM" id="SSF48403">
    <property type="entry name" value="Ankyrin repeat"/>
    <property type="match status" value="1"/>
</dbReference>
<keyword evidence="3" id="KW-0812">Transmembrane</keyword>
<protein>
    <submittedName>
        <fullName evidence="4">Uncharacterized protein</fullName>
    </submittedName>
</protein>
<keyword evidence="2" id="KW-0040">ANK repeat</keyword>
<gene>
    <name evidence="4" type="ORF">Faunusvirus11_11</name>
</gene>
<dbReference type="InterPro" id="IPR002110">
    <property type="entry name" value="Ankyrin_rpt"/>
</dbReference>
<organism evidence="4">
    <name type="scientific">Faunusvirus sp</name>
    <dbReference type="NCBI Taxonomy" id="2487766"/>
    <lineage>
        <taxon>Viruses</taxon>
        <taxon>Varidnaviria</taxon>
        <taxon>Bamfordvirae</taxon>
        <taxon>Nucleocytoviricota</taxon>
        <taxon>Megaviricetes</taxon>
        <taxon>Imitervirales</taxon>
        <taxon>Mimiviridae</taxon>
    </lineage>
</organism>
<evidence type="ECO:0000256" key="1">
    <source>
        <dbReference type="ARBA" id="ARBA00022737"/>
    </source>
</evidence>
<keyword evidence="1" id="KW-0677">Repeat</keyword>